<feature type="compositionally biased region" description="Acidic residues" evidence="12">
    <location>
        <begin position="36"/>
        <end position="79"/>
    </location>
</feature>
<dbReference type="GO" id="GO:0005730">
    <property type="term" value="C:nucleolus"/>
    <property type="evidence" value="ECO:0007669"/>
    <property type="project" value="UniProtKB-SubCell"/>
</dbReference>
<evidence type="ECO:0000256" key="8">
    <source>
        <dbReference type="ARBA" id="ARBA00023242"/>
    </source>
</evidence>
<keyword evidence="5 11" id="KW-0690">Ribosome biogenesis</keyword>
<feature type="compositionally biased region" description="Basic and acidic residues" evidence="12">
    <location>
        <begin position="125"/>
        <end position="138"/>
    </location>
</feature>
<evidence type="ECO:0000256" key="5">
    <source>
        <dbReference type="ARBA" id="ARBA00022517"/>
    </source>
</evidence>
<accession>A0A1E3BHX7</accession>
<name>A0A1E3BHX7_ASPCR</name>
<evidence type="ECO:0000256" key="11">
    <source>
        <dbReference type="RuleBase" id="RU368027"/>
    </source>
</evidence>
<keyword evidence="14" id="KW-1185">Reference proteome</keyword>
<comment type="function">
    <text evidence="10 11">Component of the 90S pre-ribosome involved in the maturation of rRNAs. Required for early cleavages of the pre-RNAs in the 40S ribosomal subunit maturation pathway.</text>
</comment>
<evidence type="ECO:0000256" key="9">
    <source>
        <dbReference type="ARBA" id="ARBA00023274"/>
    </source>
</evidence>
<evidence type="ECO:0000256" key="7">
    <source>
        <dbReference type="ARBA" id="ARBA00023054"/>
    </source>
</evidence>
<dbReference type="PANTHER" id="PTHR21738:SF0">
    <property type="entry name" value="RIBOSOMAL RNA PROCESSING PROTEIN 36 HOMOLOG"/>
    <property type="match status" value="1"/>
</dbReference>
<feature type="region of interest" description="Disordered" evidence="12">
    <location>
        <begin position="1"/>
        <end position="196"/>
    </location>
</feature>
<gene>
    <name evidence="13" type="ORF">SI65_03454</name>
</gene>
<comment type="similarity">
    <text evidence="2 11">Belongs to the RRP36 family.</text>
</comment>
<dbReference type="STRING" id="573508.A0A1E3BHX7"/>
<keyword evidence="8 11" id="KW-0539">Nucleus</keyword>
<dbReference type="AlphaFoldDB" id="A0A1E3BHX7"/>
<keyword evidence="6 11" id="KW-0698">rRNA processing</keyword>
<feature type="region of interest" description="Disordered" evidence="12">
    <location>
        <begin position="306"/>
        <end position="353"/>
    </location>
</feature>
<evidence type="ECO:0000256" key="4">
    <source>
        <dbReference type="ARBA" id="ARBA00016695"/>
    </source>
</evidence>
<organism evidence="13 14">
    <name type="scientific">Aspergillus cristatus</name>
    <name type="common">Chinese Fuzhuan brick tea-fermentation fungus</name>
    <name type="synonym">Eurotium cristatum</name>
    <dbReference type="NCBI Taxonomy" id="573508"/>
    <lineage>
        <taxon>Eukaryota</taxon>
        <taxon>Fungi</taxon>
        <taxon>Dikarya</taxon>
        <taxon>Ascomycota</taxon>
        <taxon>Pezizomycotina</taxon>
        <taxon>Eurotiomycetes</taxon>
        <taxon>Eurotiomycetidae</taxon>
        <taxon>Eurotiales</taxon>
        <taxon>Aspergillaceae</taxon>
        <taxon>Aspergillus</taxon>
        <taxon>Aspergillus subgen. Aspergillus</taxon>
    </lineage>
</organism>
<evidence type="ECO:0000256" key="1">
    <source>
        <dbReference type="ARBA" id="ARBA00004604"/>
    </source>
</evidence>
<dbReference type="Pfam" id="PF06102">
    <property type="entry name" value="RRP36"/>
    <property type="match status" value="1"/>
</dbReference>
<dbReference type="GO" id="GO:0000462">
    <property type="term" value="P:maturation of SSU-rRNA from tricistronic rRNA transcript (SSU-rRNA, 5.8S rRNA, LSU-rRNA)"/>
    <property type="evidence" value="ECO:0007669"/>
    <property type="project" value="TreeGrafter"/>
</dbReference>
<feature type="compositionally biased region" description="Polar residues" evidence="12">
    <location>
        <begin position="111"/>
        <end position="121"/>
    </location>
</feature>
<feature type="region of interest" description="Disordered" evidence="12">
    <location>
        <begin position="230"/>
        <end position="276"/>
    </location>
</feature>
<keyword evidence="9 11" id="KW-0687">Ribonucleoprotein</keyword>
<protein>
    <recommendedName>
        <fullName evidence="4 11">rRNA biogenesis protein RRP36</fullName>
    </recommendedName>
</protein>
<evidence type="ECO:0000256" key="10">
    <source>
        <dbReference type="ARBA" id="ARBA00025053"/>
    </source>
</evidence>
<comment type="caution">
    <text evidence="13">The sequence shown here is derived from an EMBL/GenBank/DDBJ whole genome shotgun (WGS) entry which is preliminary data.</text>
</comment>
<evidence type="ECO:0000313" key="14">
    <source>
        <dbReference type="Proteomes" id="UP000094569"/>
    </source>
</evidence>
<dbReference type="VEuPathDB" id="FungiDB:SI65_03454"/>
<dbReference type="EMBL" id="JXNT01000003">
    <property type="protein sequence ID" value="ODM20401.1"/>
    <property type="molecule type" value="Genomic_DNA"/>
</dbReference>
<evidence type="ECO:0000256" key="6">
    <source>
        <dbReference type="ARBA" id="ARBA00022552"/>
    </source>
</evidence>
<proteinExistence type="inferred from homology"/>
<comment type="subcellular location">
    <subcellularLocation>
        <location evidence="1 11">Nucleus</location>
        <location evidence="1 11">Nucleolus</location>
    </subcellularLocation>
</comment>
<evidence type="ECO:0000256" key="3">
    <source>
        <dbReference type="ARBA" id="ARBA00011167"/>
    </source>
</evidence>
<comment type="subunit">
    <text evidence="3 11">Associates with 90S and pre-40S pre-ribosomal particles.</text>
</comment>
<keyword evidence="7" id="KW-0175">Coiled coil</keyword>
<evidence type="ECO:0000256" key="2">
    <source>
        <dbReference type="ARBA" id="ARBA00009418"/>
    </source>
</evidence>
<reference evidence="13 14" key="1">
    <citation type="journal article" date="2016" name="BMC Genomics">
        <title>Comparative genomic and transcriptomic analyses of the Fuzhuan brick tea-fermentation fungus Aspergillus cristatus.</title>
        <authorList>
            <person name="Ge Y."/>
            <person name="Wang Y."/>
            <person name="Liu Y."/>
            <person name="Tan Y."/>
            <person name="Ren X."/>
            <person name="Zhang X."/>
            <person name="Hyde K.D."/>
            <person name="Liu Y."/>
            <person name="Liu Z."/>
        </authorList>
    </citation>
    <scope>NUCLEOTIDE SEQUENCE [LARGE SCALE GENOMIC DNA]</scope>
    <source>
        <strain evidence="13 14">GZAAS20.1005</strain>
    </source>
</reference>
<dbReference type="GO" id="GO:0030686">
    <property type="term" value="C:90S preribosome"/>
    <property type="evidence" value="ECO:0007669"/>
    <property type="project" value="TreeGrafter"/>
</dbReference>
<dbReference type="PANTHER" id="PTHR21738">
    <property type="entry name" value="RIBOSOMAL RNA PROCESSING PROTEIN 36 HOMOLOG"/>
    <property type="match status" value="1"/>
</dbReference>
<dbReference type="Proteomes" id="UP000094569">
    <property type="component" value="Unassembled WGS sequence"/>
</dbReference>
<evidence type="ECO:0000313" key="13">
    <source>
        <dbReference type="EMBL" id="ODM20401.1"/>
    </source>
</evidence>
<dbReference type="OrthoDB" id="448446at2759"/>
<dbReference type="InterPro" id="IPR009292">
    <property type="entry name" value="RRP36"/>
</dbReference>
<evidence type="ECO:0000256" key="12">
    <source>
        <dbReference type="SAM" id="MobiDB-lite"/>
    </source>
</evidence>
<feature type="compositionally biased region" description="Gly residues" evidence="12">
    <location>
        <begin position="335"/>
        <end position="346"/>
    </location>
</feature>
<feature type="compositionally biased region" description="Basic and acidic residues" evidence="12">
    <location>
        <begin position="320"/>
        <end position="334"/>
    </location>
</feature>
<sequence>MAISDLLNRRVRAKPDDDDDEEVYSEGSGSGSGSEQEQDEVSDQSDQEQDDDESSGDEMMDDEQHEDDDEEDEEDDQEDIQSSLNNISFGALAKAQSSMGPRKTKRAKSSAPDSNAETQPANPLDDIRARIREAREQKQSSSSSKSSKYKDLEKRSSKHAPMVQSTKHAVTRKRTIIEPPATARSRDPRFDPTVVGMNTHMPAAASEKAYAFLNDYRAKELKDLKEQMAKTKDPFQKENLKKQVRSATDRMRESENRKREQKILAEHKKKEKELIREGKKSTPYYLKKSDLKKEVIMRKYNEMNSRDRAKALERRRKKVASKEIKEMPMERRGFEGGPPSRGGGGGMKRKRAA</sequence>